<protein>
    <submittedName>
        <fullName evidence="2">Uncharacterized protein</fullName>
    </submittedName>
</protein>
<evidence type="ECO:0000313" key="1">
    <source>
        <dbReference type="EMBL" id="KAE9967078.1"/>
    </source>
</evidence>
<evidence type="ECO:0000313" key="2">
    <source>
        <dbReference type="EMBL" id="KAE9976095.1"/>
    </source>
</evidence>
<organism evidence="2 5">
    <name type="scientific">Venturia inaequalis</name>
    <name type="common">Apple scab fungus</name>
    <dbReference type="NCBI Taxonomy" id="5025"/>
    <lineage>
        <taxon>Eukaryota</taxon>
        <taxon>Fungi</taxon>
        <taxon>Dikarya</taxon>
        <taxon>Ascomycota</taxon>
        <taxon>Pezizomycotina</taxon>
        <taxon>Dothideomycetes</taxon>
        <taxon>Pleosporomycetidae</taxon>
        <taxon>Venturiales</taxon>
        <taxon>Venturiaceae</taxon>
        <taxon>Venturia</taxon>
    </lineage>
</organism>
<sequence>MLRSDRKPCYPHVLRVNHQIYAEAAVFLYAQNTFEIEVSGTASIHMCNSSFSVQSFPTPNPARLFQASNNPFPHGHQGNHALQDYQMQLMLLEQQNKKRLFMARQEKDNVHHIPLPQPPPSGVPLSRSGLGEFTSLSLDPNSHLHATTWHPGNLSHANIDMIRSFQINILFPNVPQPPPTGLHMQYIQQHQILQQQMAYRQQQAQMAVQQALAQQQQAQMGAQPQNLLHQQQQATVGNMLPQPPHLMGLPLPPTVSSFAIQASAPLPPNPMSYILTPPVPTPSSTSLHPPPPQRMPWASALLERLQYETCDALNQIVGRLQLLPLPILRLNLSIYIHEYEKQEPAVTTAQLFLNTFRVLRNVVCPNVDKIMWADQFWRHTEIFHSLQDALVHPTSSSGFVNRWKAELSQQSPVPDPSPVVHAYWVLHYICFDLQAHHEAATVMASSVELHTLLLHAKMARESEDMIALRDVGQKIQNIWKTYILKQRAFESRVSNKVAFMGGLLGSDDVEPLPMDSSSSLRMDYEGKGKGRADDVGHHFRNDALPIVKDEEQEEYPNMIGGMHLCN</sequence>
<name>A0A8H3UUQ6_VENIN</name>
<keyword evidence="5" id="KW-1185">Reference proteome</keyword>
<proteinExistence type="predicted"/>
<dbReference type="Proteomes" id="UP000447873">
    <property type="component" value="Unassembled WGS sequence"/>
</dbReference>
<dbReference type="EMBL" id="WNWR01000508">
    <property type="protein sequence ID" value="KAE9976095.1"/>
    <property type="molecule type" value="Genomic_DNA"/>
</dbReference>
<dbReference type="AlphaFoldDB" id="A0A8H3UUQ6"/>
<dbReference type="EMBL" id="WNWQ01000489">
    <property type="protein sequence ID" value="KAE9967078.1"/>
    <property type="molecule type" value="Genomic_DNA"/>
</dbReference>
<dbReference type="EMBL" id="WNWS01000162">
    <property type="protein sequence ID" value="KAE9976992.1"/>
    <property type="molecule type" value="Genomic_DNA"/>
</dbReference>
<dbReference type="Proteomes" id="UP000433883">
    <property type="component" value="Unassembled WGS sequence"/>
</dbReference>
<dbReference type="OrthoDB" id="5600002at2759"/>
<evidence type="ECO:0000313" key="5">
    <source>
        <dbReference type="Proteomes" id="UP000490939"/>
    </source>
</evidence>
<evidence type="ECO:0000313" key="4">
    <source>
        <dbReference type="Proteomes" id="UP000447873"/>
    </source>
</evidence>
<accession>A0A8H3UUQ6</accession>
<gene>
    <name evidence="1" type="ORF">BLS_006581</name>
    <name evidence="2" type="ORF">EG327_008226</name>
    <name evidence="3" type="ORF">EG328_002319</name>
</gene>
<dbReference type="Proteomes" id="UP000490939">
    <property type="component" value="Unassembled WGS sequence"/>
</dbReference>
<comment type="caution">
    <text evidence="2">The sequence shown here is derived from an EMBL/GenBank/DDBJ whole genome shotgun (WGS) entry which is preliminary data.</text>
</comment>
<evidence type="ECO:0000313" key="3">
    <source>
        <dbReference type="EMBL" id="KAE9976992.1"/>
    </source>
</evidence>
<reference evidence="2 5" key="1">
    <citation type="submission" date="2019-07" db="EMBL/GenBank/DDBJ databases">
        <title>Venturia inaequalis Genome Resource.</title>
        <authorList>
            <person name="Lichtner F.J."/>
        </authorList>
    </citation>
    <scope>NUCLEOTIDE SEQUENCE [LARGE SCALE GENOMIC DNA]</scope>
    <source>
        <strain evidence="3 4">120213</strain>
        <strain evidence="1">Bline_iso_100314</strain>
        <strain evidence="2 5">DMI_063113</strain>
    </source>
</reference>